<dbReference type="Pfam" id="PF10337">
    <property type="entry name" value="ArAE_2_N"/>
    <property type="match status" value="1"/>
</dbReference>
<feature type="region of interest" description="Disordered" evidence="5">
    <location>
        <begin position="1019"/>
        <end position="1047"/>
    </location>
</feature>
<evidence type="ECO:0000259" key="9">
    <source>
        <dbReference type="Pfam" id="PF13515"/>
    </source>
</evidence>
<dbReference type="RefSeq" id="XP_041552432.1">
    <property type="nucleotide sequence ID" value="XM_041699337.1"/>
</dbReference>
<organism evidence="10 11">
    <name type="scientific">Aspergillus puulaauensis</name>
    <dbReference type="NCBI Taxonomy" id="1220207"/>
    <lineage>
        <taxon>Eukaryota</taxon>
        <taxon>Fungi</taxon>
        <taxon>Dikarya</taxon>
        <taxon>Ascomycota</taxon>
        <taxon>Pezizomycotina</taxon>
        <taxon>Eurotiomycetes</taxon>
        <taxon>Eurotiomycetidae</taxon>
        <taxon>Eurotiales</taxon>
        <taxon>Aspergillaceae</taxon>
        <taxon>Aspergillus</taxon>
    </lineage>
</organism>
<dbReference type="Pfam" id="PF10334">
    <property type="entry name" value="BRE4"/>
    <property type="match status" value="1"/>
</dbReference>
<evidence type="ECO:0000256" key="2">
    <source>
        <dbReference type="ARBA" id="ARBA00022692"/>
    </source>
</evidence>
<accession>A0A7R7XFZ0</accession>
<dbReference type="KEGG" id="apuu:APUU_20670S"/>
<evidence type="ECO:0000313" key="11">
    <source>
        <dbReference type="Proteomes" id="UP000654913"/>
    </source>
</evidence>
<feature type="domain" description="DUF2421" evidence="7">
    <location>
        <begin position="776"/>
        <end position="1004"/>
    </location>
</feature>
<evidence type="ECO:0000256" key="4">
    <source>
        <dbReference type="ARBA" id="ARBA00023136"/>
    </source>
</evidence>
<dbReference type="InterPro" id="IPR049453">
    <property type="entry name" value="Memb_transporter_dom"/>
</dbReference>
<evidence type="ECO:0000256" key="5">
    <source>
        <dbReference type="SAM" id="MobiDB-lite"/>
    </source>
</evidence>
<keyword evidence="3 6" id="KW-1133">Transmembrane helix</keyword>
<keyword evidence="2 6" id="KW-0812">Transmembrane</keyword>
<feature type="domain" description="Putative ER transporter 6TM N-terminal" evidence="8">
    <location>
        <begin position="25"/>
        <end position="456"/>
    </location>
</feature>
<gene>
    <name evidence="10" type="ORF">APUU_20670S</name>
</gene>
<feature type="transmembrane region" description="Helical" evidence="6">
    <location>
        <begin position="663"/>
        <end position="683"/>
    </location>
</feature>
<dbReference type="EMBL" id="AP024444">
    <property type="protein sequence ID" value="BCS20238.1"/>
    <property type="molecule type" value="Genomic_DNA"/>
</dbReference>
<keyword evidence="11" id="KW-1185">Reference proteome</keyword>
<feature type="transmembrane region" description="Helical" evidence="6">
    <location>
        <begin position="62"/>
        <end position="80"/>
    </location>
</feature>
<dbReference type="OrthoDB" id="2274698at2759"/>
<dbReference type="InterPro" id="IPR018823">
    <property type="entry name" value="ArAE_2_N"/>
</dbReference>
<dbReference type="GeneID" id="64970243"/>
<proteinExistence type="predicted"/>
<reference evidence="10" key="1">
    <citation type="submission" date="2021-01" db="EMBL/GenBank/DDBJ databases">
        <authorList>
            <consortium name="Aspergillus puulaauensis MK2 genome sequencing consortium"/>
            <person name="Kazuki M."/>
            <person name="Futagami T."/>
        </authorList>
    </citation>
    <scope>NUCLEOTIDE SEQUENCE</scope>
    <source>
        <strain evidence="10">MK2</strain>
    </source>
</reference>
<dbReference type="PANTHER" id="PTHR37994:SF4">
    <property type="entry name" value="ER TRANSPORTER 6TM N-TERMINAL DOMAIN-CONTAINING PROTEIN-RELATED"/>
    <property type="match status" value="1"/>
</dbReference>
<reference evidence="10" key="2">
    <citation type="submission" date="2021-02" db="EMBL/GenBank/DDBJ databases">
        <title>Aspergillus puulaauensis MK2 genome sequence.</title>
        <authorList>
            <person name="Futagami T."/>
            <person name="Mori K."/>
            <person name="Kadooka C."/>
            <person name="Tanaka T."/>
        </authorList>
    </citation>
    <scope>NUCLEOTIDE SEQUENCE</scope>
    <source>
        <strain evidence="10">MK2</strain>
    </source>
</reference>
<feature type="transmembrane region" description="Helical" evidence="6">
    <location>
        <begin position="200"/>
        <end position="221"/>
    </location>
</feature>
<dbReference type="Proteomes" id="UP000654913">
    <property type="component" value="Chromosome 2"/>
</dbReference>
<dbReference type="GO" id="GO:0016020">
    <property type="term" value="C:membrane"/>
    <property type="evidence" value="ECO:0007669"/>
    <property type="project" value="UniProtKB-SubCell"/>
</dbReference>
<evidence type="ECO:0008006" key="12">
    <source>
        <dbReference type="Google" id="ProtNLM"/>
    </source>
</evidence>
<feature type="transmembrane region" description="Helical" evidence="6">
    <location>
        <begin position="612"/>
        <end position="629"/>
    </location>
</feature>
<feature type="compositionally biased region" description="Polar residues" evidence="5">
    <location>
        <begin position="1030"/>
        <end position="1039"/>
    </location>
</feature>
<evidence type="ECO:0000259" key="8">
    <source>
        <dbReference type="Pfam" id="PF10337"/>
    </source>
</evidence>
<comment type="subcellular location">
    <subcellularLocation>
        <location evidence="1">Membrane</location>
        <topology evidence="1">Multi-pass membrane protein</topology>
    </subcellularLocation>
</comment>
<feature type="transmembrane region" description="Helical" evidence="6">
    <location>
        <begin position="168"/>
        <end position="188"/>
    </location>
</feature>
<evidence type="ECO:0000256" key="1">
    <source>
        <dbReference type="ARBA" id="ARBA00004141"/>
    </source>
</evidence>
<feature type="domain" description="Integral membrane bound transporter" evidence="9">
    <location>
        <begin position="635"/>
        <end position="772"/>
    </location>
</feature>
<evidence type="ECO:0000256" key="3">
    <source>
        <dbReference type="ARBA" id="ARBA00022989"/>
    </source>
</evidence>
<feature type="transmembrane region" description="Helical" evidence="6">
    <location>
        <begin position="713"/>
        <end position="731"/>
    </location>
</feature>
<dbReference type="PANTHER" id="PTHR37994">
    <property type="entry name" value="ARAE_2_N DOMAIN-CONTAINING PROTEIN-RELATED"/>
    <property type="match status" value="1"/>
</dbReference>
<evidence type="ECO:0000259" key="7">
    <source>
        <dbReference type="Pfam" id="PF10334"/>
    </source>
</evidence>
<dbReference type="InterPro" id="IPR018820">
    <property type="entry name" value="BRE4-related_DUF2421"/>
</dbReference>
<feature type="transmembrane region" description="Helical" evidence="6">
    <location>
        <begin position="690"/>
        <end position="707"/>
    </location>
</feature>
<name>A0A7R7XFZ0_9EURO</name>
<protein>
    <recommendedName>
        <fullName evidence="12">ER transporter 6TM N-terminal domain-containing protein</fullName>
    </recommendedName>
</protein>
<keyword evidence="4 6" id="KW-0472">Membrane</keyword>
<sequence length="1047" mass="117614">MGEPHSYHDEVDGAEVKHRSFMDVVKTAWRKVDLDRQSVILMMKGAVPPTIALAMYQADSVAAYFSTSGYLIAIISVLGFSIMPRAKFLQMMLLDILAVCLASAVSLLMMYSQVKAREQSTSSSNQASSGSSGFPPYNSSSSVTSGVFLFFQTYLVHSFRAKFQQFQFPVIIYSIVANVAFSFAPILPTLPAAVSMIRRLLEGGLLGLGLSTGVSLFIFPLSCRTVVFKQMGAYINTLRAAMQAHTAYFESLETDDVFGRTATYDSTVEKIDEHGKVYTPEAANIRKAVRKITELHGKLSGDLIFAKREVAIGQLGPDDLQSIFRHFRQTMIPVVGLGFVVDIFERLSEYNKWNDPIDPTAAVSEDLRDRAVREWHEIMRAVNDPFTAMIKTIDEGLQHVALTLKLEKPSKNANSASDPESSATRAPGDREFRVHFERKLAEFKVAKRLALRAWSEEKGITLPPDFFEHPATAHLEMEDLPQDGSINRDRARRQLYLILYMEQLLASTGHMVLEFVRYADEKEDSGKLSKTRLIIPGAKRLRKWAISIFKTADTHGEDHLGDVNSHNGVLELGEAYRTRKDPEHLPPETTFQMIGDKIRRIPAMLRSKESSYGFRVACGTMTIAVVYFIRDTQDFFIRQRFVWAIIMVNLSMSPTSGQSIFGFALRILGTILAMTLSLLCWYIPGKRTPGILVFLFIFMAAAFYIPVKQFRFRTAGIITVISTAMIVGYELQARKIGEQNVSANGQTYYPIYLLAPYRLAVVVGGIAVAFFWTFFPYPISEHSVVRQNLGSSLYLLANYYSIIHETVTARMRGDEGEIALKTASGKRLLKARNKVFSKQMIMLSSLRTYSEFLKWEVPIGGKFPKQQYDRIITCIENIVNYLSLLGYASDSLKHLGNDDETDDAWIHDLKRLIASARVTTHQITSVLCLLSASLTNQQPLPPYLRTPRPYSFSKRLEQLDKDILSLRHIAEPGFATFSVLQISTRCIVGDVERLMKDVRTLVGELDFSFHAMSTRQSSLSTADVSRAPSRATSRAPSRATTERHKLD</sequence>
<evidence type="ECO:0000256" key="6">
    <source>
        <dbReference type="SAM" id="Phobius"/>
    </source>
</evidence>
<dbReference type="Pfam" id="PF13515">
    <property type="entry name" value="FUSC_2"/>
    <property type="match status" value="1"/>
</dbReference>
<feature type="transmembrane region" description="Helical" evidence="6">
    <location>
        <begin position="751"/>
        <end position="775"/>
    </location>
</feature>
<dbReference type="AlphaFoldDB" id="A0A7R7XFZ0"/>
<evidence type="ECO:0000313" key="10">
    <source>
        <dbReference type="EMBL" id="BCS20238.1"/>
    </source>
</evidence>
<feature type="transmembrane region" description="Helical" evidence="6">
    <location>
        <begin position="92"/>
        <end position="114"/>
    </location>
</feature>